<dbReference type="PANTHER" id="PTHR33639:SF2">
    <property type="entry name" value="DUF393 DOMAIN-CONTAINING PROTEIN"/>
    <property type="match status" value="1"/>
</dbReference>
<dbReference type="OrthoDB" id="9785438at2"/>
<keyword evidence="2" id="KW-1185">Reference proteome</keyword>
<dbReference type="Pfam" id="PF04134">
    <property type="entry name" value="DCC1-like"/>
    <property type="match status" value="1"/>
</dbReference>
<comment type="caution">
    <text evidence="1">The sequence shown here is derived from an EMBL/GenBank/DDBJ whole genome shotgun (WGS) entry which is preliminary data.</text>
</comment>
<evidence type="ECO:0000313" key="2">
    <source>
        <dbReference type="Proteomes" id="UP000005551"/>
    </source>
</evidence>
<organism evidence="1 2">
    <name type="scientific">Nitritalea halalkaliphila LW7</name>
    <dbReference type="NCBI Taxonomy" id="1189621"/>
    <lineage>
        <taxon>Bacteria</taxon>
        <taxon>Pseudomonadati</taxon>
        <taxon>Bacteroidota</taxon>
        <taxon>Cytophagia</taxon>
        <taxon>Cytophagales</taxon>
        <taxon>Cyclobacteriaceae</taxon>
        <taxon>Nitritalea</taxon>
    </lineage>
</organism>
<dbReference type="PATRIC" id="fig|1189621.3.peg.3291"/>
<proteinExistence type="predicted"/>
<dbReference type="AlphaFoldDB" id="I5BY25"/>
<accession>I5BY25</accession>
<reference evidence="1 2" key="1">
    <citation type="submission" date="2012-05" db="EMBL/GenBank/DDBJ databases">
        <title>Genome sequence of Nitritalea halalkaliphila LW7.</title>
        <authorList>
            <person name="Jangir P.K."/>
            <person name="Singh A."/>
            <person name="Shivaji S."/>
            <person name="Sharma R."/>
        </authorList>
    </citation>
    <scope>NUCLEOTIDE SEQUENCE [LARGE SCALE GENOMIC DNA]</scope>
    <source>
        <strain evidence="1 2">LW7</strain>
    </source>
</reference>
<name>I5BY25_9BACT</name>
<protein>
    <submittedName>
        <fullName evidence="1">Thiol-disulfide oxidoreductase DCC</fullName>
    </submittedName>
</protein>
<gene>
    <name evidence="1" type="ORF">A3SI_15795</name>
</gene>
<dbReference type="PANTHER" id="PTHR33639">
    <property type="entry name" value="THIOL-DISULFIDE OXIDOREDUCTASE DCC"/>
    <property type="match status" value="1"/>
</dbReference>
<dbReference type="STRING" id="1189621.A3SI_15795"/>
<dbReference type="RefSeq" id="WP_009056531.1">
    <property type="nucleotide sequence ID" value="NZ_AJYA01000042.1"/>
</dbReference>
<evidence type="ECO:0000313" key="1">
    <source>
        <dbReference type="EMBL" id="EIM74477.1"/>
    </source>
</evidence>
<dbReference type="EMBL" id="AJYA01000042">
    <property type="protein sequence ID" value="EIM74477.1"/>
    <property type="molecule type" value="Genomic_DNA"/>
</dbReference>
<sequence>MALKDRYHIVLFDGVCNLCNSAVDFIIRKDRGAYFKVGALQSEAGKEVLAEFQVKEDYLDSLIYIHQDKIYYRSRAALEISRKLSGLWPLAYGLIVIPAFIRDPIYDWIARNRYKWFGKRELCRFPTEEERAKFLD</sequence>
<dbReference type="GO" id="GO:0015035">
    <property type="term" value="F:protein-disulfide reductase activity"/>
    <property type="evidence" value="ECO:0007669"/>
    <property type="project" value="InterPro"/>
</dbReference>
<dbReference type="InterPro" id="IPR007263">
    <property type="entry name" value="DCC1-like"/>
</dbReference>
<dbReference type="Proteomes" id="UP000005551">
    <property type="component" value="Unassembled WGS sequence"/>
</dbReference>
<dbReference type="InterPro" id="IPR052927">
    <property type="entry name" value="DCC_oxidoreductase"/>
</dbReference>